<evidence type="ECO:0000313" key="5">
    <source>
        <dbReference type="Proteomes" id="UP001288320"/>
    </source>
</evidence>
<dbReference type="AlphaFoldDB" id="A0AAW9HL25"/>
<dbReference type="Proteomes" id="UP001284901">
    <property type="component" value="Unassembled WGS sequence"/>
</dbReference>
<name>A0AAW9HL25_9ACTO</name>
<comment type="caution">
    <text evidence="2">The sequence shown here is derived from an EMBL/GenBank/DDBJ whole genome shotgun (WGS) entry which is preliminary data.</text>
</comment>
<dbReference type="EMBL" id="JAWNFY010000016">
    <property type="protein sequence ID" value="MDY5146668.1"/>
    <property type="molecule type" value="Genomic_DNA"/>
</dbReference>
<feature type="compositionally biased region" description="Basic residues" evidence="1">
    <location>
        <begin position="1"/>
        <end position="12"/>
    </location>
</feature>
<feature type="region of interest" description="Disordered" evidence="1">
    <location>
        <begin position="1"/>
        <end position="22"/>
    </location>
</feature>
<organism evidence="2 5">
    <name type="scientific">Actinotignum timonense</name>
    <dbReference type="NCBI Taxonomy" id="1870995"/>
    <lineage>
        <taxon>Bacteria</taxon>
        <taxon>Bacillati</taxon>
        <taxon>Actinomycetota</taxon>
        <taxon>Actinomycetes</taxon>
        <taxon>Actinomycetales</taxon>
        <taxon>Actinomycetaceae</taxon>
        <taxon>Actinotignum</taxon>
    </lineage>
</organism>
<dbReference type="GeneID" id="92814352"/>
<gene>
    <name evidence="2" type="ORF">R6G74_03250</name>
    <name evidence="3" type="ORF">R6P33_06530</name>
</gene>
<keyword evidence="4" id="KW-1185">Reference proteome</keyword>
<evidence type="ECO:0000313" key="3">
    <source>
        <dbReference type="EMBL" id="MDY5146668.1"/>
    </source>
</evidence>
<dbReference type="RefSeq" id="WP_026428811.1">
    <property type="nucleotide sequence ID" value="NZ_CAUPFC010000007.1"/>
</dbReference>
<dbReference type="EMBL" id="JAWNFV010000005">
    <property type="protein sequence ID" value="MDY5140334.1"/>
    <property type="molecule type" value="Genomic_DNA"/>
</dbReference>
<evidence type="ECO:0000313" key="4">
    <source>
        <dbReference type="Proteomes" id="UP001284901"/>
    </source>
</evidence>
<proteinExistence type="predicted"/>
<sequence length="104" mass="11795">MGLFSRRSRSRAAHGGARRSATAKHFADFIETRAGVEAYFEVETPREPAALLLVARTGEWTRRRVPDLAAGAQLARELGIPFYEINRTGYPESVRRWNAEHRRA</sequence>
<protein>
    <submittedName>
        <fullName evidence="2">Oxidoreductase</fullName>
    </submittedName>
</protein>
<dbReference type="Proteomes" id="UP001288320">
    <property type="component" value="Unassembled WGS sequence"/>
</dbReference>
<evidence type="ECO:0000313" key="2">
    <source>
        <dbReference type="EMBL" id="MDY5140334.1"/>
    </source>
</evidence>
<reference evidence="2 4" key="1">
    <citation type="submission" date="2023-10" db="EMBL/GenBank/DDBJ databases">
        <title>Whole Genome based description of the genera Actinobaculum and Actinotignum reveals a complex phylogenetic relationship within the species included in the genus Actinotignum.</title>
        <authorList>
            <person name="Jensen C.S."/>
            <person name="Dargis R."/>
            <person name="Kemp M."/>
            <person name="Christensen J.J."/>
        </authorList>
    </citation>
    <scope>NUCLEOTIDE SEQUENCE</scope>
    <source>
        <strain evidence="3 4">SLA_B089</strain>
        <strain evidence="2">SLA_B245</strain>
    </source>
</reference>
<evidence type="ECO:0000256" key="1">
    <source>
        <dbReference type="SAM" id="MobiDB-lite"/>
    </source>
</evidence>
<accession>A0AAW9HL25</accession>